<keyword evidence="2" id="KW-1133">Transmembrane helix</keyword>
<feature type="domain" description="WSC" evidence="3">
    <location>
        <begin position="1"/>
        <end position="95"/>
    </location>
</feature>
<dbReference type="AlphaFoldDB" id="A0A1Y2C8D8"/>
<keyword evidence="2" id="KW-0472">Membrane</keyword>
<evidence type="ECO:0000259" key="3">
    <source>
        <dbReference type="PROSITE" id="PS51212"/>
    </source>
</evidence>
<evidence type="ECO:0000256" key="1">
    <source>
        <dbReference type="SAM" id="MobiDB-lite"/>
    </source>
</evidence>
<dbReference type="EMBL" id="MCGO01000025">
    <property type="protein sequence ID" value="ORY43299.1"/>
    <property type="molecule type" value="Genomic_DNA"/>
</dbReference>
<keyword evidence="2" id="KW-0812">Transmembrane</keyword>
<feature type="region of interest" description="Disordered" evidence="1">
    <location>
        <begin position="303"/>
        <end position="324"/>
    </location>
</feature>
<dbReference type="Proteomes" id="UP000193642">
    <property type="component" value="Unassembled WGS sequence"/>
</dbReference>
<reference evidence="4 5" key="1">
    <citation type="submission" date="2016-07" db="EMBL/GenBank/DDBJ databases">
        <title>Pervasive Adenine N6-methylation of Active Genes in Fungi.</title>
        <authorList>
            <consortium name="DOE Joint Genome Institute"/>
            <person name="Mondo S.J."/>
            <person name="Dannebaum R.O."/>
            <person name="Kuo R.C."/>
            <person name="Labutti K."/>
            <person name="Haridas S."/>
            <person name="Kuo A."/>
            <person name="Salamov A."/>
            <person name="Ahrendt S.R."/>
            <person name="Lipzen A."/>
            <person name="Sullivan W."/>
            <person name="Andreopoulos W.B."/>
            <person name="Clum A."/>
            <person name="Lindquist E."/>
            <person name="Daum C."/>
            <person name="Ramamoorthy G.K."/>
            <person name="Gryganskyi A."/>
            <person name="Culley D."/>
            <person name="Magnuson J.K."/>
            <person name="James T.Y."/>
            <person name="O'Malley M.A."/>
            <person name="Stajich J.E."/>
            <person name="Spatafora J.W."/>
            <person name="Visel A."/>
            <person name="Grigoriev I.V."/>
        </authorList>
    </citation>
    <scope>NUCLEOTIDE SEQUENCE [LARGE SCALE GENOMIC DNA]</scope>
    <source>
        <strain evidence="4 5">JEL800</strain>
    </source>
</reference>
<feature type="non-terminal residue" evidence="4">
    <location>
        <position position="397"/>
    </location>
</feature>
<name>A0A1Y2C8D8_9FUNG</name>
<organism evidence="4 5">
    <name type="scientific">Rhizoclosmatium globosum</name>
    <dbReference type="NCBI Taxonomy" id="329046"/>
    <lineage>
        <taxon>Eukaryota</taxon>
        <taxon>Fungi</taxon>
        <taxon>Fungi incertae sedis</taxon>
        <taxon>Chytridiomycota</taxon>
        <taxon>Chytridiomycota incertae sedis</taxon>
        <taxon>Chytridiomycetes</taxon>
        <taxon>Chytridiales</taxon>
        <taxon>Chytriomycetaceae</taxon>
        <taxon>Rhizoclosmatium</taxon>
    </lineage>
</organism>
<dbReference type="InterPro" id="IPR002889">
    <property type="entry name" value="WSC_carb-bd"/>
</dbReference>
<gene>
    <name evidence="4" type="ORF">BCR33DRAFT_717540</name>
</gene>
<feature type="compositionally biased region" description="Low complexity" evidence="1">
    <location>
        <begin position="305"/>
        <end position="317"/>
    </location>
</feature>
<keyword evidence="5" id="KW-1185">Reference proteome</keyword>
<evidence type="ECO:0000256" key="2">
    <source>
        <dbReference type="SAM" id="Phobius"/>
    </source>
</evidence>
<evidence type="ECO:0000313" key="5">
    <source>
        <dbReference type="Proteomes" id="UP000193642"/>
    </source>
</evidence>
<accession>A0A1Y2C8D8</accession>
<feature type="transmembrane region" description="Helical" evidence="2">
    <location>
        <begin position="123"/>
        <end position="146"/>
    </location>
</feature>
<protein>
    <recommendedName>
        <fullName evidence="3">WSC domain-containing protein</fullName>
    </recommendedName>
</protein>
<dbReference type="PROSITE" id="PS51212">
    <property type="entry name" value="WSC"/>
    <property type="match status" value="1"/>
</dbReference>
<comment type="caution">
    <text evidence="4">The sequence shown here is derived from an EMBL/GenBank/DDBJ whole genome shotgun (WGS) entry which is preliminary data.</text>
</comment>
<evidence type="ECO:0000313" key="4">
    <source>
        <dbReference type="EMBL" id="ORY43299.1"/>
    </source>
</evidence>
<feature type="region of interest" description="Disordered" evidence="1">
    <location>
        <begin position="169"/>
        <end position="199"/>
    </location>
</feature>
<sequence length="397" mass="42925">MFAGCYSQLTIAASVVSKDMTPDTCQETCSQFKAAMLFIAPLSLSSTLYQCACSMNALPVTSGDDKCNRPCLADPSSSCGDTTLNETIWSAYYIAPPIEKSNFIPYSSRDISVQPSQPQQINWNLVGAGILPIAVVAFGAVGMMIMRQRSLQQRQNAAAAQRHRDPIYSQSNQDVPHAPPVPVLDSQTEDTTGKVTMPSPTLVGMTLIGDATKRDSAHLPFHYVETPSSTPTAFTLRGSNPLHTAESMNMNHPPSTSSHIHQPFGHEYTESATLHRQRSIKQMARTVSNLFGIEINQDRLRGRTQSLSQGSQHSHSGFLASSSNSGIAAGVSEESFVESGMSVDVALKRPIIVLPPSDDTDSLTSDSQSVAVKEREGCVSPSPSSLYMHLLVENRTF</sequence>
<feature type="compositionally biased region" description="Polar residues" evidence="1">
    <location>
        <begin position="185"/>
        <end position="194"/>
    </location>
</feature>
<proteinExistence type="predicted"/>